<dbReference type="GO" id="GO:0005634">
    <property type="term" value="C:nucleus"/>
    <property type="evidence" value="ECO:0007669"/>
    <property type="project" value="TreeGrafter"/>
</dbReference>
<dbReference type="GO" id="GO:0002544">
    <property type="term" value="P:chronic inflammatory response"/>
    <property type="evidence" value="ECO:0007669"/>
    <property type="project" value="TreeGrafter"/>
</dbReference>
<dbReference type="InterPro" id="IPR011992">
    <property type="entry name" value="EF-hand-dom_pair"/>
</dbReference>
<dbReference type="GO" id="GO:0043542">
    <property type="term" value="P:endothelial cell migration"/>
    <property type="evidence" value="ECO:0007669"/>
    <property type="project" value="TreeGrafter"/>
</dbReference>
<dbReference type="PANTHER" id="PTHR11639:SF79">
    <property type="entry name" value="PROTEIN S100-A9"/>
    <property type="match status" value="1"/>
</dbReference>
<dbReference type="GO" id="GO:0035425">
    <property type="term" value="P:autocrine signaling"/>
    <property type="evidence" value="ECO:0007669"/>
    <property type="project" value="TreeGrafter"/>
</dbReference>
<evidence type="ECO:0000256" key="9">
    <source>
        <dbReference type="ARBA" id="ARBA00022737"/>
    </source>
</evidence>
<evidence type="ECO:0000256" key="6">
    <source>
        <dbReference type="ARBA" id="ARBA00022525"/>
    </source>
</evidence>
<dbReference type="GO" id="GO:0005737">
    <property type="term" value="C:cytoplasm"/>
    <property type="evidence" value="ECO:0007669"/>
    <property type="project" value="UniProtKB-SubCell"/>
</dbReference>
<dbReference type="GO" id="GO:0045113">
    <property type="term" value="P:regulation of integrin biosynthetic process"/>
    <property type="evidence" value="ECO:0007669"/>
    <property type="project" value="TreeGrafter"/>
</dbReference>
<dbReference type="SUPFAM" id="SSF47473">
    <property type="entry name" value="EF-hand"/>
    <property type="match status" value="1"/>
</dbReference>
<dbReference type="PROSITE" id="PS00018">
    <property type="entry name" value="EF_HAND_1"/>
    <property type="match status" value="1"/>
</dbReference>
<keyword evidence="11" id="KW-0106">Calcium</keyword>
<dbReference type="GO" id="GO:0048306">
    <property type="term" value="F:calcium-dependent protein binding"/>
    <property type="evidence" value="ECO:0007669"/>
    <property type="project" value="TreeGrafter"/>
</dbReference>
<comment type="subcellular location">
    <subcellularLocation>
        <location evidence="1">Cell membrane</location>
    </subcellularLocation>
    <subcellularLocation>
        <location evidence="2">Cytoplasm</location>
    </subcellularLocation>
    <subcellularLocation>
        <location evidence="3">Secreted</location>
    </subcellularLocation>
</comment>
<keyword evidence="8" id="KW-0479">Metal-binding</keyword>
<evidence type="ECO:0000313" key="16">
    <source>
        <dbReference type="RefSeq" id="XP_032120838.1"/>
    </source>
</evidence>
<dbReference type="GO" id="GO:0005509">
    <property type="term" value="F:calcium ion binding"/>
    <property type="evidence" value="ECO:0007669"/>
    <property type="project" value="InterPro"/>
</dbReference>
<organism evidence="15 16">
    <name type="scientific">Sapajus apella</name>
    <name type="common">Brown-capped capuchin</name>
    <name type="synonym">Cebus apella</name>
    <dbReference type="NCBI Taxonomy" id="9515"/>
    <lineage>
        <taxon>Eukaryota</taxon>
        <taxon>Metazoa</taxon>
        <taxon>Chordata</taxon>
        <taxon>Craniata</taxon>
        <taxon>Vertebrata</taxon>
        <taxon>Euteleostomi</taxon>
        <taxon>Mammalia</taxon>
        <taxon>Eutheria</taxon>
        <taxon>Euarchontoglires</taxon>
        <taxon>Primates</taxon>
        <taxon>Haplorrhini</taxon>
        <taxon>Platyrrhini</taxon>
        <taxon>Cebidae</taxon>
        <taxon>Cebinae</taxon>
        <taxon>Sapajus</taxon>
    </lineage>
</organism>
<evidence type="ECO:0000256" key="5">
    <source>
        <dbReference type="ARBA" id="ARBA00022490"/>
    </source>
</evidence>
<evidence type="ECO:0000256" key="2">
    <source>
        <dbReference type="ARBA" id="ARBA00004496"/>
    </source>
</evidence>
<keyword evidence="12" id="KW-0472">Membrane</keyword>
<evidence type="ECO:0000313" key="15">
    <source>
        <dbReference type="Proteomes" id="UP000504640"/>
    </source>
</evidence>
<evidence type="ECO:0000256" key="4">
    <source>
        <dbReference type="ARBA" id="ARBA00022475"/>
    </source>
</evidence>
<dbReference type="SMART" id="SM00054">
    <property type="entry name" value="EFh"/>
    <property type="match status" value="1"/>
</dbReference>
<dbReference type="GO" id="GO:0005886">
    <property type="term" value="C:plasma membrane"/>
    <property type="evidence" value="ECO:0007669"/>
    <property type="project" value="UniProtKB-SubCell"/>
</dbReference>
<dbReference type="PANTHER" id="PTHR11639">
    <property type="entry name" value="S100 CALCIUM-BINDING PROTEIN"/>
    <property type="match status" value="1"/>
</dbReference>
<dbReference type="GO" id="GO:0030593">
    <property type="term" value="P:neutrophil chemotaxis"/>
    <property type="evidence" value="ECO:0007669"/>
    <property type="project" value="TreeGrafter"/>
</dbReference>
<dbReference type="PROSITE" id="PS50222">
    <property type="entry name" value="EF_HAND_2"/>
    <property type="match status" value="1"/>
</dbReference>
<dbReference type="SMART" id="SM01394">
    <property type="entry name" value="S_100"/>
    <property type="match status" value="1"/>
</dbReference>
<dbReference type="InterPro" id="IPR002048">
    <property type="entry name" value="EF_hand_dom"/>
</dbReference>
<feature type="region of interest" description="Disordered" evidence="13">
    <location>
        <begin position="89"/>
        <end position="129"/>
    </location>
</feature>
<dbReference type="GO" id="GO:0014002">
    <property type="term" value="P:astrocyte development"/>
    <property type="evidence" value="ECO:0007669"/>
    <property type="project" value="TreeGrafter"/>
</dbReference>
<keyword evidence="9" id="KW-0677">Repeat</keyword>
<evidence type="ECO:0000256" key="7">
    <source>
        <dbReference type="ARBA" id="ARBA00022553"/>
    </source>
</evidence>
<dbReference type="Proteomes" id="UP000504640">
    <property type="component" value="Unplaced"/>
</dbReference>
<dbReference type="GO" id="GO:0070488">
    <property type="term" value="P:neutrophil aggregation"/>
    <property type="evidence" value="ECO:0007669"/>
    <property type="project" value="TreeGrafter"/>
</dbReference>
<evidence type="ECO:0000256" key="11">
    <source>
        <dbReference type="ARBA" id="ARBA00022837"/>
    </source>
</evidence>
<sequence>MSQLECSIDTIIDTFHHYSVRLGHPDTLNQREFKQLVQKELQNFLKKEKRNEQDINHILEDLDTNADKQLTFEEFIMLMARLTWASHEHMHKDDHGPGHHHGPGLGGAQGQGQGHCHSHGHGHGHGHSH</sequence>
<reference evidence="16" key="1">
    <citation type="submission" date="2025-08" db="UniProtKB">
        <authorList>
            <consortium name="RefSeq"/>
        </authorList>
    </citation>
    <scope>IDENTIFICATION</scope>
    <source>
        <tissue evidence="16">Blood</tissue>
    </source>
</reference>
<evidence type="ECO:0000256" key="8">
    <source>
        <dbReference type="ARBA" id="ARBA00022723"/>
    </source>
</evidence>
<keyword evidence="7" id="KW-0597">Phosphoprotein</keyword>
<dbReference type="GO" id="GO:0002523">
    <property type="term" value="P:leukocyte migration involved in inflammatory response"/>
    <property type="evidence" value="ECO:0007669"/>
    <property type="project" value="TreeGrafter"/>
</dbReference>
<keyword evidence="5" id="KW-0963">Cytoplasm</keyword>
<dbReference type="GO" id="GO:0061844">
    <property type="term" value="P:antimicrobial humoral immune response mediated by antimicrobial peptide"/>
    <property type="evidence" value="ECO:0007669"/>
    <property type="project" value="TreeGrafter"/>
</dbReference>
<protein>
    <submittedName>
        <fullName evidence="16">Protein S100-A9 isoform X1</fullName>
    </submittedName>
</protein>
<dbReference type="CDD" id="cd05030">
    <property type="entry name" value="calgranulins"/>
    <property type="match status" value="1"/>
</dbReference>
<evidence type="ECO:0000256" key="1">
    <source>
        <dbReference type="ARBA" id="ARBA00004236"/>
    </source>
</evidence>
<dbReference type="Gene3D" id="1.10.238.10">
    <property type="entry name" value="EF-hand"/>
    <property type="match status" value="1"/>
</dbReference>
<dbReference type="CTD" id="6280"/>
<evidence type="ECO:0000256" key="10">
    <source>
        <dbReference type="ARBA" id="ARBA00022833"/>
    </source>
</evidence>
<keyword evidence="10" id="KW-0862">Zinc</keyword>
<gene>
    <name evidence="16" type="primary">S100A9</name>
</gene>
<dbReference type="InterPro" id="IPR013787">
    <property type="entry name" value="S100_Ca-bd_sub"/>
</dbReference>
<evidence type="ECO:0000256" key="3">
    <source>
        <dbReference type="ARBA" id="ARBA00004613"/>
    </source>
</evidence>
<evidence type="ECO:0000256" key="13">
    <source>
        <dbReference type="SAM" id="MobiDB-lite"/>
    </source>
</evidence>
<evidence type="ECO:0000256" key="12">
    <source>
        <dbReference type="ARBA" id="ARBA00023136"/>
    </source>
</evidence>
<dbReference type="Pfam" id="PF01023">
    <property type="entry name" value="S_100"/>
    <property type="match status" value="1"/>
</dbReference>
<feature type="compositionally biased region" description="Gly residues" evidence="13">
    <location>
        <begin position="103"/>
        <end position="113"/>
    </location>
</feature>
<feature type="compositionally biased region" description="Basic residues" evidence="13">
    <location>
        <begin position="116"/>
        <end position="129"/>
    </location>
</feature>
<dbReference type="InterPro" id="IPR018247">
    <property type="entry name" value="EF_Hand_1_Ca_BS"/>
</dbReference>
<dbReference type="RefSeq" id="XP_032120838.1">
    <property type="nucleotide sequence ID" value="XM_032264947.1"/>
</dbReference>
<dbReference type="GeneID" id="116541076"/>
<keyword evidence="6" id="KW-0964">Secreted</keyword>
<evidence type="ECO:0000259" key="14">
    <source>
        <dbReference type="PROSITE" id="PS50222"/>
    </source>
</evidence>
<keyword evidence="4" id="KW-1003">Cell membrane</keyword>
<feature type="domain" description="EF-hand" evidence="14">
    <location>
        <begin position="50"/>
        <end position="85"/>
    </location>
</feature>
<accession>A0A6J3GRI3</accession>
<proteinExistence type="predicted"/>
<dbReference type="GO" id="GO:0032496">
    <property type="term" value="P:response to lipopolysaccharide"/>
    <property type="evidence" value="ECO:0007669"/>
    <property type="project" value="TreeGrafter"/>
</dbReference>
<dbReference type="GO" id="GO:0070062">
    <property type="term" value="C:extracellular exosome"/>
    <property type="evidence" value="ECO:0007669"/>
    <property type="project" value="TreeGrafter"/>
</dbReference>
<name>A0A6J3GRI3_SAPAP</name>
<keyword evidence="15" id="KW-1185">Reference proteome</keyword>
<dbReference type="AlphaFoldDB" id="A0A6J3GRI3"/>